<evidence type="ECO:0000313" key="1">
    <source>
        <dbReference type="EMBL" id="KAF9952856.1"/>
    </source>
</evidence>
<evidence type="ECO:0000313" key="2">
    <source>
        <dbReference type="Proteomes" id="UP000749646"/>
    </source>
</evidence>
<organism evidence="1 2">
    <name type="scientific">Modicella reniformis</name>
    <dbReference type="NCBI Taxonomy" id="1440133"/>
    <lineage>
        <taxon>Eukaryota</taxon>
        <taxon>Fungi</taxon>
        <taxon>Fungi incertae sedis</taxon>
        <taxon>Mucoromycota</taxon>
        <taxon>Mortierellomycotina</taxon>
        <taxon>Mortierellomycetes</taxon>
        <taxon>Mortierellales</taxon>
        <taxon>Mortierellaceae</taxon>
        <taxon>Modicella</taxon>
    </lineage>
</organism>
<keyword evidence="2" id="KW-1185">Reference proteome</keyword>
<accession>A0A9P6LXY4</accession>
<name>A0A9P6LXY4_9FUNG</name>
<proteinExistence type="predicted"/>
<feature type="non-terminal residue" evidence="1">
    <location>
        <position position="1"/>
    </location>
</feature>
<dbReference type="Proteomes" id="UP000749646">
    <property type="component" value="Unassembled WGS sequence"/>
</dbReference>
<dbReference type="EMBL" id="JAAAHW010006953">
    <property type="protein sequence ID" value="KAF9952856.1"/>
    <property type="molecule type" value="Genomic_DNA"/>
</dbReference>
<feature type="non-terminal residue" evidence="1">
    <location>
        <position position="68"/>
    </location>
</feature>
<protein>
    <submittedName>
        <fullName evidence="1">Uncharacterized protein</fullName>
    </submittedName>
</protein>
<reference evidence="1" key="1">
    <citation type="journal article" date="2020" name="Fungal Divers.">
        <title>Resolving the Mortierellaceae phylogeny through synthesis of multi-gene phylogenetics and phylogenomics.</title>
        <authorList>
            <person name="Vandepol N."/>
            <person name="Liber J."/>
            <person name="Desiro A."/>
            <person name="Na H."/>
            <person name="Kennedy M."/>
            <person name="Barry K."/>
            <person name="Grigoriev I.V."/>
            <person name="Miller A.N."/>
            <person name="O'Donnell K."/>
            <person name="Stajich J.E."/>
            <person name="Bonito G."/>
        </authorList>
    </citation>
    <scope>NUCLEOTIDE SEQUENCE</scope>
    <source>
        <strain evidence="1">MES-2147</strain>
    </source>
</reference>
<sequence>ARSWICTNMVSGNLMLSRYRRSRRPSSHHACCYVSTTLSLDCRVRGPSKVEPRLSNRRWLRVTCSQSN</sequence>
<dbReference type="AlphaFoldDB" id="A0A9P6LXY4"/>
<gene>
    <name evidence="1" type="ORF">BGZ65_005019</name>
</gene>
<comment type="caution">
    <text evidence="1">The sequence shown here is derived from an EMBL/GenBank/DDBJ whole genome shotgun (WGS) entry which is preliminary data.</text>
</comment>